<name>A0A6C0H2Z7_9ZZZZ</name>
<feature type="compositionally biased region" description="Basic residues" evidence="1">
    <location>
        <begin position="839"/>
        <end position="856"/>
    </location>
</feature>
<protein>
    <submittedName>
        <fullName evidence="2">Uncharacterized protein</fullName>
    </submittedName>
</protein>
<organism evidence="2">
    <name type="scientific">viral metagenome</name>
    <dbReference type="NCBI Taxonomy" id="1070528"/>
    <lineage>
        <taxon>unclassified sequences</taxon>
        <taxon>metagenomes</taxon>
        <taxon>organismal metagenomes</taxon>
    </lineage>
</organism>
<feature type="compositionally biased region" description="Low complexity" evidence="1">
    <location>
        <begin position="151"/>
        <end position="175"/>
    </location>
</feature>
<dbReference type="SUPFAM" id="SSF48403">
    <property type="entry name" value="Ankyrin repeat"/>
    <property type="match status" value="1"/>
</dbReference>
<dbReference type="Pfam" id="PF12796">
    <property type="entry name" value="Ank_2"/>
    <property type="match status" value="1"/>
</dbReference>
<feature type="region of interest" description="Disordered" evidence="1">
    <location>
        <begin position="61"/>
        <end position="82"/>
    </location>
</feature>
<dbReference type="EMBL" id="MN739851">
    <property type="protein sequence ID" value="QHT74525.1"/>
    <property type="molecule type" value="Genomic_DNA"/>
</dbReference>
<dbReference type="Gene3D" id="1.25.40.20">
    <property type="entry name" value="Ankyrin repeat-containing domain"/>
    <property type="match status" value="1"/>
</dbReference>
<accession>A0A6C0H2Z7</accession>
<dbReference type="AlphaFoldDB" id="A0A6C0H2Z7"/>
<evidence type="ECO:0000256" key="1">
    <source>
        <dbReference type="SAM" id="MobiDB-lite"/>
    </source>
</evidence>
<feature type="region of interest" description="Disordered" evidence="1">
    <location>
        <begin position="151"/>
        <end position="179"/>
    </location>
</feature>
<dbReference type="SMART" id="SM00248">
    <property type="entry name" value="ANK"/>
    <property type="match status" value="2"/>
</dbReference>
<sequence length="856" mass="95278">MPSRKNKRFAKKKGKASLKKTFSKKRIVGGLNDYALVGSINKPYSVEPVPMANVKNDENDLSTLESTTPQTEVAQPAVAQPAPTVAPAAAPAVAQPAQPVPAPAPAAEAAAAAQNDSSFFSYLSSPSVAPKNNTTPNSSFWSSYLPSATAPSATAPSATAPSATAPSATAASATSQTVDSPETVNMLAYTGELEKLKAMVERNPNFKDGVTGFFPIPAISRAFDGIREHGNNITGPENIKRADIILYLISKGADVSSITATSASPEVMSYIIQNIPDDVPDAVHEKIKNISFELGNSMSVAAPEVPVKTLKKYYKDIGKVNNNFTDESANKLLISIANDGTVGDLIDFYRVIVGKKKSINDFINYQQVEAKLTPLMVACINNNTEIVKKILSTENISSTINDTILRHTILSTKDAYGNTFLHHAAYHYTLLDVIADYLQKISENDSHGIGTQKEFLSKAKNSSNDTAFSIVCKKEPTQFNLIKKLNDTGLIPEKDDISNPGFLELEKRFNELKTIMESTDYITKYDPETKKAHKAEIKEYLTLFKTIGYSLFNVRFADGTNFEQIYLQRWDNVLRKNDKKYIYKSVNCKKNTFSSCDPIEADYKEDFNSLLTKISQANTTLDGIYVVTYKSVCDGIQKKHGIFDTINASQFKEVDKNYFIDNSGNNPVVIYEENGDEIRNDVDKYIRDVFEEEFLKKIDRMNFKNKTKDYIGKSKRCNSLYIKSKCGSQTDMTETAENNKSFNDSLKVLIKKISEANTNYIAKNQRDKYITFKSIRNNIIEKYKLGAFTKQDYDLDGQMKLIFEKGEEIPKNVSYDKPPSSFFSSMPTSFWGSSSKSSNTHKRKHAQKQKNTRKHK</sequence>
<proteinExistence type="predicted"/>
<feature type="region of interest" description="Disordered" evidence="1">
    <location>
        <begin position="830"/>
        <end position="856"/>
    </location>
</feature>
<dbReference type="InterPro" id="IPR002110">
    <property type="entry name" value="Ankyrin_rpt"/>
</dbReference>
<reference evidence="2" key="1">
    <citation type="journal article" date="2020" name="Nature">
        <title>Giant virus diversity and host interactions through global metagenomics.</title>
        <authorList>
            <person name="Schulz F."/>
            <person name="Roux S."/>
            <person name="Paez-Espino D."/>
            <person name="Jungbluth S."/>
            <person name="Walsh D.A."/>
            <person name="Denef V.J."/>
            <person name="McMahon K.D."/>
            <person name="Konstantinidis K.T."/>
            <person name="Eloe-Fadrosh E.A."/>
            <person name="Kyrpides N.C."/>
            <person name="Woyke T."/>
        </authorList>
    </citation>
    <scope>NUCLEOTIDE SEQUENCE</scope>
    <source>
        <strain evidence="2">GVMAG-M-3300023179-59</strain>
    </source>
</reference>
<evidence type="ECO:0000313" key="2">
    <source>
        <dbReference type="EMBL" id="QHT74525.1"/>
    </source>
</evidence>
<feature type="compositionally biased region" description="Low complexity" evidence="1">
    <location>
        <begin position="69"/>
        <end position="82"/>
    </location>
</feature>
<dbReference type="InterPro" id="IPR036770">
    <property type="entry name" value="Ankyrin_rpt-contain_sf"/>
</dbReference>